<evidence type="ECO:0000313" key="10">
    <source>
        <dbReference type="Proteomes" id="UP000034841"/>
    </source>
</evidence>
<evidence type="ECO:0000313" key="9">
    <source>
        <dbReference type="EMBL" id="KKF94174.1"/>
    </source>
</evidence>
<keyword evidence="3 6" id="KW-1133">Transmembrane helix</keyword>
<feature type="transmembrane region" description="Helical" evidence="6">
    <location>
        <begin position="52"/>
        <end position="73"/>
    </location>
</feature>
<name>A0A0F8DDX7_CERFI</name>
<feature type="transmembrane region" description="Helical" evidence="6">
    <location>
        <begin position="318"/>
        <end position="342"/>
    </location>
</feature>
<dbReference type="PANTHER" id="PTHR23051:SF0">
    <property type="entry name" value="SOLUTE CARRIER FAMILY 35 MEMBER F5"/>
    <property type="match status" value="1"/>
</dbReference>
<feature type="transmembrane region" description="Helical" evidence="6">
    <location>
        <begin position="411"/>
        <end position="427"/>
    </location>
</feature>
<feature type="region of interest" description="Disordered" evidence="5">
    <location>
        <begin position="128"/>
        <end position="158"/>
    </location>
</feature>
<dbReference type="EMBL" id="LBBL01000175">
    <property type="protein sequence ID" value="KKF94174.1"/>
    <property type="molecule type" value="Genomic_DNA"/>
</dbReference>
<keyword evidence="10" id="KW-1185">Reference proteome</keyword>
<keyword evidence="2 6" id="KW-0812">Transmembrane</keyword>
<evidence type="ECO:0000256" key="5">
    <source>
        <dbReference type="SAM" id="MobiDB-lite"/>
    </source>
</evidence>
<dbReference type="SUPFAM" id="SSF103481">
    <property type="entry name" value="Multidrug resistance efflux transporter EmrE"/>
    <property type="match status" value="2"/>
</dbReference>
<accession>A0A0F8DDX7</accession>
<feature type="transmembrane region" description="Helical" evidence="6">
    <location>
        <begin position="247"/>
        <end position="264"/>
    </location>
</feature>
<feature type="domain" description="EamA" evidence="7">
    <location>
        <begin position="197"/>
        <end position="263"/>
    </location>
</feature>
<evidence type="ECO:0000256" key="6">
    <source>
        <dbReference type="SAM" id="Phobius"/>
    </source>
</evidence>
<dbReference type="PANTHER" id="PTHR23051">
    <property type="entry name" value="SOLUTE CARRIER FAMILY 35, MEMBER F5"/>
    <property type="match status" value="1"/>
</dbReference>
<protein>
    <submittedName>
        <fullName evidence="9">Putative vacuolar membrane protein</fullName>
    </submittedName>
</protein>
<evidence type="ECO:0000259" key="7">
    <source>
        <dbReference type="Pfam" id="PF00892"/>
    </source>
</evidence>
<dbReference type="InterPro" id="IPR025016">
    <property type="entry name" value="DUF3955"/>
</dbReference>
<feature type="transmembrane region" description="Helical" evidence="6">
    <location>
        <begin position="374"/>
        <end position="399"/>
    </location>
</feature>
<evidence type="ECO:0000256" key="4">
    <source>
        <dbReference type="ARBA" id="ARBA00023136"/>
    </source>
</evidence>
<comment type="subcellular location">
    <subcellularLocation>
        <location evidence="1">Membrane</location>
        <topology evidence="1">Multi-pass membrane protein</topology>
    </subcellularLocation>
</comment>
<dbReference type="OrthoDB" id="1436450at2759"/>
<comment type="caution">
    <text evidence="9">The sequence shown here is derived from an EMBL/GenBank/DDBJ whole genome shotgun (WGS) entry which is preliminary data.</text>
</comment>
<evidence type="ECO:0000256" key="2">
    <source>
        <dbReference type="ARBA" id="ARBA00022692"/>
    </source>
</evidence>
<feature type="domain" description="DUF3955" evidence="8">
    <location>
        <begin position="49"/>
        <end position="98"/>
    </location>
</feature>
<keyword evidence="4 6" id="KW-0472">Membrane</keyword>
<evidence type="ECO:0000256" key="3">
    <source>
        <dbReference type="ARBA" id="ARBA00022989"/>
    </source>
</evidence>
<dbReference type="Pfam" id="PF00892">
    <property type="entry name" value="EamA"/>
    <property type="match status" value="1"/>
</dbReference>
<feature type="region of interest" description="Disordered" evidence="5">
    <location>
        <begin position="434"/>
        <end position="454"/>
    </location>
</feature>
<organism evidence="9 10">
    <name type="scientific">Ceratocystis fimbriata f. sp. platani</name>
    <dbReference type="NCBI Taxonomy" id="88771"/>
    <lineage>
        <taxon>Eukaryota</taxon>
        <taxon>Fungi</taxon>
        <taxon>Dikarya</taxon>
        <taxon>Ascomycota</taxon>
        <taxon>Pezizomycotina</taxon>
        <taxon>Sordariomycetes</taxon>
        <taxon>Hypocreomycetidae</taxon>
        <taxon>Microascales</taxon>
        <taxon>Ceratocystidaceae</taxon>
        <taxon>Ceratocystis</taxon>
    </lineage>
</organism>
<dbReference type="Proteomes" id="UP000034841">
    <property type="component" value="Unassembled WGS sequence"/>
</dbReference>
<evidence type="ECO:0000256" key="1">
    <source>
        <dbReference type="ARBA" id="ARBA00004141"/>
    </source>
</evidence>
<sequence length="454" mass="50236">MADADFHRTGRLSDYDQTLRTRSPSVLSGRSEISALAEAVGLGGLGRRTLGISLLMVTVILWTCSNFMASSIFSDATYDKPFFVVYVNTSIFALYLVPSFVKFVYKHGLSGLRIEAQHIWAEYQLSKKSPSSSSTSRFLRLDNESSPNHGLLSSIDDMDGRDSLDRLPNEEDSIKGSKEQGTARLSMLETLRLAAEFALLWFFANYFSSACLQYTSVGSATILSSTSSVWTLAFCALFRVEGFTRRKLFGVLTSLAGVILVSTVDLSGSRDEDRGSFPHKSQSQIAIGDAMAFTSAIVYGMYVTVMKGRVGNEERVNMPLFFGFVGVLNLVFLWPGFFILHWTGMETFVLPPTGRIWSIVLINSMTSFLSDISWAFAMLLTTPLVVTVGISLTIPLSLIGEMVQYQQHAPWVYWVGAAVVFMSFLFINNESHDDDDGSKTATGESMRLRPDSRV</sequence>
<proteinExistence type="predicted"/>
<dbReference type="GO" id="GO:0000329">
    <property type="term" value="C:fungal-type vacuole membrane"/>
    <property type="evidence" value="ECO:0007669"/>
    <property type="project" value="TreeGrafter"/>
</dbReference>
<feature type="transmembrane region" description="Helical" evidence="6">
    <location>
        <begin position="85"/>
        <end position="105"/>
    </location>
</feature>
<feature type="transmembrane region" description="Helical" evidence="6">
    <location>
        <begin position="284"/>
        <end position="306"/>
    </location>
</feature>
<evidence type="ECO:0000259" key="8">
    <source>
        <dbReference type="Pfam" id="PF13127"/>
    </source>
</evidence>
<dbReference type="Pfam" id="PF13127">
    <property type="entry name" value="DUF3955"/>
    <property type="match status" value="1"/>
</dbReference>
<gene>
    <name evidence="9" type="ORF">CFO_g3452</name>
</gene>
<dbReference type="AlphaFoldDB" id="A0A0F8DDX7"/>
<reference evidence="9 10" key="1">
    <citation type="submission" date="2015-04" db="EMBL/GenBank/DDBJ databases">
        <title>Genome sequence of Ceratocystis platani, a major pathogen of plane trees.</title>
        <authorList>
            <person name="Belbahri L."/>
        </authorList>
    </citation>
    <scope>NUCLEOTIDE SEQUENCE [LARGE SCALE GENOMIC DNA]</scope>
    <source>
        <strain evidence="9 10">CFO</strain>
    </source>
</reference>
<dbReference type="InterPro" id="IPR000620">
    <property type="entry name" value="EamA_dom"/>
</dbReference>
<dbReference type="InterPro" id="IPR037185">
    <property type="entry name" value="EmrE-like"/>
</dbReference>